<name>F2UE57_SALR5</name>
<dbReference type="InterPro" id="IPR000511">
    <property type="entry name" value="Holocyt_c/c1_synthase"/>
</dbReference>
<feature type="compositionally biased region" description="Basic and acidic residues" evidence="11">
    <location>
        <begin position="52"/>
        <end position="65"/>
    </location>
</feature>
<protein>
    <recommendedName>
        <fullName evidence="10">Holocytochrome c-type synthase</fullName>
        <ecNumber evidence="10">4.4.1.17</ecNumber>
    </recommendedName>
</protein>
<dbReference type="EMBL" id="GL832970">
    <property type="protein sequence ID" value="EGD74907.1"/>
    <property type="molecule type" value="Genomic_DNA"/>
</dbReference>
<dbReference type="GO" id="GO:0046872">
    <property type="term" value="F:metal ion binding"/>
    <property type="evidence" value="ECO:0007669"/>
    <property type="project" value="UniProtKB-KW"/>
</dbReference>
<dbReference type="OMA" id="HEKIAPF"/>
<feature type="compositionally biased region" description="Low complexity" evidence="11">
    <location>
        <begin position="37"/>
        <end position="50"/>
    </location>
</feature>
<dbReference type="STRING" id="946362.F2UE57"/>
<dbReference type="Pfam" id="PF01265">
    <property type="entry name" value="Cyto_heme_lyase"/>
    <property type="match status" value="1"/>
</dbReference>
<dbReference type="AlphaFoldDB" id="F2UE57"/>
<evidence type="ECO:0000256" key="6">
    <source>
        <dbReference type="ARBA" id="ARBA00023004"/>
    </source>
</evidence>
<sequence>MSESSSNSSGSSSTGKAAGLLSGGCPVLHKRGDKQQQEQQQHQQQQQQPRTEPPDTPDRPINLDHAAVKVEVKESDHPYDQVPDSVIPAAGRGNSDDGKAWLNPSAHQLFRALKRKDKPIDYEDALVVAQVHEMVTDFSWKAVMEYERLHQQECPNVTLARFEGKDGIYSPKARILKTLFGYKPFDRHDWTVDRCGKEVRYILDYYAYDNGEGDIEYTVDARPAGVGGMVDRFRVAFTKWRNGESWY</sequence>
<evidence type="ECO:0000256" key="2">
    <source>
        <dbReference type="ARBA" id="ARBA00007255"/>
    </source>
</evidence>
<accession>F2UE57</accession>
<feature type="compositionally biased region" description="Low complexity" evidence="11">
    <location>
        <begin position="1"/>
        <end position="24"/>
    </location>
</feature>
<comment type="catalytic activity">
    <reaction evidence="10">
        <text>holo-[cytochrome c] = apo-[cytochrome c] + heme b</text>
        <dbReference type="Rhea" id="RHEA:22648"/>
        <dbReference type="Rhea" id="RHEA-COMP:10725"/>
        <dbReference type="Rhea" id="RHEA-COMP:10726"/>
        <dbReference type="ChEBI" id="CHEBI:29950"/>
        <dbReference type="ChEBI" id="CHEBI:60344"/>
        <dbReference type="ChEBI" id="CHEBI:83739"/>
        <dbReference type="EC" id="4.4.1.17"/>
    </reaction>
</comment>
<dbReference type="eggNOG" id="KOG3996">
    <property type="taxonomic scope" value="Eukaryota"/>
</dbReference>
<dbReference type="KEGG" id="sre:PTSG_07135"/>
<dbReference type="RefSeq" id="XP_004992552.1">
    <property type="nucleotide sequence ID" value="XM_004992495.1"/>
</dbReference>
<organism evidence="13">
    <name type="scientific">Salpingoeca rosetta (strain ATCC 50818 / BSB-021)</name>
    <dbReference type="NCBI Taxonomy" id="946362"/>
    <lineage>
        <taxon>Eukaryota</taxon>
        <taxon>Choanoflagellata</taxon>
        <taxon>Craspedida</taxon>
        <taxon>Salpingoecidae</taxon>
        <taxon>Salpingoeca</taxon>
    </lineage>
</organism>
<evidence type="ECO:0000256" key="3">
    <source>
        <dbReference type="ARBA" id="ARBA00022617"/>
    </source>
</evidence>
<dbReference type="EC" id="4.4.1.17" evidence="10"/>
<keyword evidence="8 10" id="KW-0472">Membrane</keyword>
<comment type="function">
    <text evidence="10">Lyase that catalyzes the covalent linking of the heme group to the cytochrome C apoprotein to produce the mature functional cytochrome.</text>
</comment>
<dbReference type="FunCoup" id="F2UE57">
    <property type="interactions" value="1074"/>
</dbReference>
<keyword evidence="3 10" id="KW-0349">Heme</keyword>
<evidence type="ECO:0000256" key="11">
    <source>
        <dbReference type="SAM" id="MobiDB-lite"/>
    </source>
</evidence>
<feature type="region of interest" description="Disordered" evidence="11">
    <location>
        <begin position="1"/>
        <end position="65"/>
    </location>
</feature>
<keyword evidence="13" id="KW-1185">Reference proteome</keyword>
<keyword evidence="7 10" id="KW-0496">Mitochondrion</keyword>
<evidence type="ECO:0000256" key="8">
    <source>
        <dbReference type="ARBA" id="ARBA00023136"/>
    </source>
</evidence>
<keyword evidence="4 10" id="KW-0479">Metal-binding</keyword>
<reference evidence="12" key="1">
    <citation type="submission" date="2009-08" db="EMBL/GenBank/DDBJ databases">
        <title>Annotation of Salpingoeca rosetta.</title>
        <authorList>
            <consortium name="The Broad Institute Genome Sequencing Platform"/>
            <person name="Russ C."/>
            <person name="Cuomo C."/>
            <person name="Burger G."/>
            <person name="Gray M.W."/>
            <person name="Holland P.W.H."/>
            <person name="King N."/>
            <person name="Lang F.B.F."/>
            <person name="Roger A.J."/>
            <person name="Ruiz-Trillo I."/>
            <person name="Young S.K."/>
            <person name="Zeng Q."/>
            <person name="Gargeya S."/>
            <person name="Alvarado L."/>
            <person name="Berlin A."/>
            <person name="Chapman S.B."/>
            <person name="Chen Z."/>
            <person name="Freedman E."/>
            <person name="Gellesch M."/>
            <person name="Goldberg J."/>
            <person name="Griggs A."/>
            <person name="Gujja S."/>
            <person name="Heilman E."/>
            <person name="Heiman D."/>
            <person name="Howarth C."/>
            <person name="Mehta T."/>
            <person name="Neiman D."/>
            <person name="Pearson M."/>
            <person name="Roberts A."/>
            <person name="Saif S."/>
            <person name="Shea T."/>
            <person name="Shenoy N."/>
            <person name="Sisk P."/>
            <person name="Stolte C."/>
            <person name="Sykes S."/>
            <person name="White J."/>
            <person name="Yandava C."/>
            <person name="Haas B."/>
            <person name="Nusbaum C."/>
            <person name="Birren B."/>
        </authorList>
    </citation>
    <scope>NUCLEOTIDE SEQUENCE [LARGE SCALE GENOMIC DNA]</scope>
    <source>
        <strain evidence="12">ATCC 50818</strain>
    </source>
</reference>
<keyword evidence="9 10" id="KW-0456">Lyase</keyword>
<comment type="subcellular location">
    <subcellularLocation>
        <location evidence="1 10">Mitochondrion inner membrane</location>
    </subcellularLocation>
</comment>
<dbReference type="Proteomes" id="UP000007799">
    <property type="component" value="Unassembled WGS sequence"/>
</dbReference>
<evidence type="ECO:0000256" key="9">
    <source>
        <dbReference type="ARBA" id="ARBA00023239"/>
    </source>
</evidence>
<gene>
    <name evidence="12" type="ORF">PTSG_07135</name>
</gene>
<evidence type="ECO:0000256" key="7">
    <source>
        <dbReference type="ARBA" id="ARBA00023128"/>
    </source>
</evidence>
<evidence type="ECO:0000313" key="13">
    <source>
        <dbReference type="Proteomes" id="UP000007799"/>
    </source>
</evidence>
<proteinExistence type="inferred from homology"/>
<dbReference type="OrthoDB" id="4243at2759"/>
<keyword evidence="6 10" id="KW-0408">Iron</keyword>
<evidence type="ECO:0000313" key="12">
    <source>
        <dbReference type="EMBL" id="EGD74907.1"/>
    </source>
</evidence>
<dbReference type="PROSITE" id="PS00822">
    <property type="entry name" value="CYTO_HEME_LYASE_2"/>
    <property type="match status" value="1"/>
</dbReference>
<evidence type="ECO:0000256" key="10">
    <source>
        <dbReference type="RuleBase" id="RU363130"/>
    </source>
</evidence>
<dbReference type="GeneID" id="16073121"/>
<evidence type="ECO:0000256" key="1">
    <source>
        <dbReference type="ARBA" id="ARBA00004273"/>
    </source>
</evidence>
<evidence type="ECO:0000256" key="4">
    <source>
        <dbReference type="ARBA" id="ARBA00022723"/>
    </source>
</evidence>
<keyword evidence="5 10" id="KW-0999">Mitochondrion inner membrane</keyword>
<dbReference type="GO" id="GO:0005743">
    <property type="term" value="C:mitochondrial inner membrane"/>
    <property type="evidence" value="ECO:0007669"/>
    <property type="project" value="UniProtKB-SubCell"/>
</dbReference>
<comment type="similarity">
    <text evidence="2 10">Belongs to the cytochrome c-type heme lyase family.</text>
</comment>
<dbReference type="PANTHER" id="PTHR12743:SF8">
    <property type="entry name" value="PROTEIN HRI1"/>
    <property type="match status" value="1"/>
</dbReference>
<evidence type="ECO:0000256" key="5">
    <source>
        <dbReference type="ARBA" id="ARBA00022792"/>
    </source>
</evidence>
<dbReference type="GO" id="GO:0004408">
    <property type="term" value="F:holocytochrome-c synthase activity"/>
    <property type="evidence" value="ECO:0007669"/>
    <property type="project" value="UniProtKB-EC"/>
</dbReference>
<dbReference type="InParanoid" id="F2UE57"/>
<dbReference type="PANTHER" id="PTHR12743">
    <property type="entry name" value="CYTOCHROME C1 HEME LYASE"/>
    <property type="match status" value="1"/>
</dbReference>